<feature type="transmembrane region" description="Helical" evidence="1">
    <location>
        <begin position="52"/>
        <end position="71"/>
    </location>
</feature>
<comment type="caution">
    <text evidence="3">The sequence shown here is derived from an EMBL/GenBank/DDBJ whole genome shotgun (WGS) entry which is preliminary data.</text>
</comment>
<dbReference type="GO" id="GO:0022857">
    <property type="term" value="F:transmembrane transporter activity"/>
    <property type="evidence" value="ECO:0007669"/>
    <property type="project" value="InterPro"/>
</dbReference>
<proteinExistence type="predicted"/>
<evidence type="ECO:0000313" key="3">
    <source>
        <dbReference type="EMBL" id="EQD39728.1"/>
    </source>
</evidence>
<accession>T0Z3P9</accession>
<keyword evidence="1" id="KW-1133">Transmembrane helix</keyword>
<reference evidence="3" key="2">
    <citation type="journal article" date="2014" name="ISME J.">
        <title>Microbial stratification in low pH oxic and suboxic macroscopic growths along an acid mine drainage.</title>
        <authorList>
            <person name="Mendez-Garcia C."/>
            <person name="Mesa V."/>
            <person name="Sprenger R.R."/>
            <person name="Richter M."/>
            <person name="Diez M.S."/>
            <person name="Solano J."/>
            <person name="Bargiela R."/>
            <person name="Golyshina O.V."/>
            <person name="Manteca A."/>
            <person name="Ramos J.L."/>
            <person name="Gallego J.R."/>
            <person name="Llorente I."/>
            <person name="Martins Dos Santos V.A."/>
            <person name="Jensen O.N."/>
            <person name="Pelaez A.I."/>
            <person name="Sanchez J."/>
            <person name="Ferrer M."/>
        </authorList>
    </citation>
    <scope>NUCLEOTIDE SEQUENCE</scope>
</reference>
<evidence type="ECO:0000259" key="2">
    <source>
        <dbReference type="PROSITE" id="PS50850"/>
    </source>
</evidence>
<dbReference type="PROSITE" id="PS50850">
    <property type="entry name" value="MFS"/>
    <property type="match status" value="1"/>
</dbReference>
<dbReference type="InterPro" id="IPR011701">
    <property type="entry name" value="MFS"/>
</dbReference>
<feature type="domain" description="Major facilitator superfamily (MFS) profile" evidence="2">
    <location>
        <begin position="1"/>
        <end position="102"/>
    </location>
</feature>
<sequence>QIVLAVAGDERVMLLAALTVFFAAFNIMEASLPSLVTTTAPTAATGTATGVYSSSQFLGIFVGGAVGGWVYQHAGTGAVFEFNGVLAALWLVLAATMRPPTYLASRVLRLGEGARDARQLAAALREVPGVAEAVVVAEEGVAYLKVDSRVYDVRRAAQVAGTPPETQSA</sequence>
<dbReference type="Gene3D" id="3.30.70.100">
    <property type="match status" value="1"/>
</dbReference>
<dbReference type="InterPro" id="IPR020846">
    <property type="entry name" value="MFS_dom"/>
</dbReference>
<dbReference type="InterPro" id="IPR036259">
    <property type="entry name" value="MFS_trans_sf"/>
</dbReference>
<protein>
    <submittedName>
        <fullName evidence="3">Major facilitator superfamily MFS_1</fullName>
    </submittedName>
</protein>
<dbReference type="AlphaFoldDB" id="T0Z3P9"/>
<dbReference type="SUPFAM" id="SSF103473">
    <property type="entry name" value="MFS general substrate transporter"/>
    <property type="match status" value="1"/>
</dbReference>
<organism evidence="3">
    <name type="scientific">mine drainage metagenome</name>
    <dbReference type="NCBI Taxonomy" id="410659"/>
    <lineage>
        <taxon>unclassified sequences</taxon>
        <taxon>metagenomes</taxon>
        <taxon>ecological metagenomes</taxon>
    </lineage>
</organism>
<dbReference type="Pfam" id="PF07690">
    <property type="entry name" value="MFS_1"/>
    <property type="match status" value="1"/>
</dbReference>
<feature type="transmembrane region" description="Helical" evidence="1">
    <location>
        <begin position="12"/>
        <end position="32"/>
    </location>
</feature>
<dbReference type="EMBL" id="AUZY01010133">
    <property type="protein sequence ID" value="EQD39728.1"/>
    <property type="molecule type" value="Genomic_DNA"/>
</dbReference>
<evidence type="ECO:0000256" key="1">
    <source>
        <dbReference type="SAM" id="Phobius"/>
    </source>
</evidence>
<name>T0Z3P9_9ZZZZ</name>
<keyword evidence="1" id="KW-0472">Membrane</keyword>
<dbReference type="Gene3D" id="1.20.1250.20">
    <property type="entry name" value="MFS general substrate transporter like domains"/>
    <property type="match status" value="1"/>
</dbReference>
<reference evidence="3" key="1">
    <citation type="submission" date="2013-08" db="EMBL/GenBank/DDBJ databases">
        <authorList>
            <person name="Mendez C."/>
            <person name="Richter M."/>
            <person name="Ferrer M."/>
            <person name="Sanchez J."/>
        </authorList>
    </citation>
    <scope>NUCLEOTIDE SEQUENCE</scope>
</reference>
<feature type="non-terminal residue" evidence="3">
    <location>
        <position position="1"/>
    </location>
</feature>
<gene>
    <name evidence="3" type="ORF">B1B_15251</name>
</gene>
<feature type="transmembrane region" description="Helical" evidence="1">
    <location>
        <begin position="78"/>
        <end position="97"/>
    </location>
</feature>
<keyword evidence="1" id="KW-0812">Transmembrane</keyword>